<keyword evidence="5" id="KW-1185">Reference proteome</keyword>
<evidence type="ECO:0000313" key="4">
    <source>
        <dbReference type="EMBL" id="KAF2800770.1"/>
    </source>
</evidence>
<dbReference type="SUPFAM" id="SSF46938">
    <property type="entry name" value="CRAL/TRIO N-terminal domain"/>
    <property type="match status" value="1"/>
</dbReference>
<dbReference type="SMART" id="SM01100">
    <property type="entry name" value="CRAL_TRIO_N"/>
    <property type="match status" value="1"/>
</dbReference>
<keyword evidence="2" id="KW-0812">Transmembrane</keyword>
<feature type="region of interest" description="Disordered" evidence="1">
    <location>
        <begin position="589"/>
        <end position="617"/>
    </location>
</feature>
<dbReference type="InterPro" id="IPR036865">
    <property type="entry name" value="CRAL-TRIO_dom_sf"/>
</dbReference>
<organism evidence="4 5">
    <name type="scientific">Melanomma pulvis-pyrius CBS 109.77</name>
    <dbReference type="NCBI Taxonomy" id="1314802"/>
    <lineage>
        <taxon>Eukaryota</taxon>
        <taxon>Fungi</taxon>
        <taxon>Dikarya</taxon>
        <taxon>Ascomycota</taxon>
        <taxon>Pezizomycotina</taxon>
        <taxon>Dothideomycetes</taxon>
        <taxon>Pleosporomycetidae</taxon>
        <taxon>Pleosporales</taxon>
        <taxon>Melanommataceae</taxon>
        <taxon>Melanomma</taxon>
    </lineage>
</organism>
<dbReference type="PROSITE" id="PS50191">
    <property type="entry name" value="CRAL_TRIO"/>
    <property type="match status" value="1"/>
</dbReference>
<evidence type="ECO:0000256" key="1">
    <source>
        <dbReference type="SAM" id="MobiDB-lite"/>
    </source>
</evidence>
<feature type="domain" description="CRAL-TRIO" evidence="3">
    <location>
        <begin position="340"/>
        <end position="485"/>
    </location>
</feature>
<gene>
    <name evidence="4" type="ORF">K505DRAFT_331349</name>
</gene>
<accession>A0A6A6XWF4</accession>
<feature type="compositionally biased region" description="Pro residues" evidence="1">
    <location>
        <begin position="597"/>
        <end position="609"/>
    </location>
</feature>
<dbReference type="InterPro" id="IPR011074">
    <property type="entry name" value="CRAL/TRIO_N_dom"/>
</dbReference>
<protein>
    <recommendedName>
        <fullName evidence="3">CRAL-TRIO domain-containing protein</fullName>
    </recommendedName>
</protein>
<dbReference type="Gene3D" id="3.40.525.10">
    <property type="entry name" value="CRAL-TRIO lipid binding domain"/>
    <property type="match status" value="1"/>
</dbReference>
<dbReference type="AlphaFoldDB" id="A0A6A6XWF4"/>
<dbReference type="Pfam" id="PF03765">
    <property type="entry name" value="CRAL_TRIO_N"/>
    <property type="match status" value="1"/>
</dbReference>
<dbReference type="Pfam" id="PF00650">
    <property type="entry name" value="CRAL_TRIO"/>
    <property type="match status" value="1"/>
</dbReference>
<dbReference type="InterPro" id="IPR036273">
    <property type="entry name" value="CRAL/TRIO_N_dom_sf"/>
</dbReference>
<feature type="transmembrane region" description="Helical" evidence="2">
    <location>
        <begin position="75"/>
        <end position="95"/>
    </location>
</feature>
<sequence length="617" mass="68853">MCLRAHTFRRLSASLPSTSTSTSTSFTYRPFAHLTKQSHRRITTNIHTPPPFSRRAYNCGHQSAAGSHKKSGTGIYTAVVVFGIAIGGALLFPLVRDSPEKNTRKTTVSSTFQYSDLTDSYLVMAPNMPPGRPGTLTPEQEVKLRELWAATMKVFGVYEPLLAEVNGSETLAPAPTSETLEKSGKKEKKKSRLHVFKRSKGDKGTESDSNPPSGAVTPSDMSSLSIADEDDKHGQGKDYKAALANTAPEDLRQAFWSMVKLDHPDALLLRFLRARKWDVDRALVMMISTMHWRAEDMHVDDDIVLNGELAALNDSKSDDPKIKKEGEDFLAQMRMGKSFLHGLDKDGRPMCIVRARLHRQGEQSEKSLERFTVYTIETARMLLRPPVDTATIVFDMTNFSMANMDYAPVKFMIKCFEANYPESLGTVLVYKAPWIFNTIWSIIRGWLDPVVAGKVHFAKTIDELANFVPRSQIPTELGGDEKWEYTYVEPNANENASLADTSARDALQATRTELVRKYESTVLDWVHAGEASGAEEKDSSLDERRRERDVVAEDLRSNYWALDPYVRAKTFYDRTGVIGEGGKLDFYPSAKKENVAPPAPVAAAVPPPQETSQDDLD</sequence>
<dbReference type="EMBL" id="MU001742">
    <property type="protein sequence ID" value="KAF2800770.1"/>
    <property type="molecule type" value="Genomic_DNA"/>
</dbReference>
<dbReference type="InterPro" id="IPR001251">
    <property type="entry name" value="CRAL-TRIO_dom"/>
</dbReference>
<keyword evidence="2" id="KW-0472">Membrane</keyword>
<dbReference type="InterPro" id="IPR052432">
    <property type="entry name" value="PITP/CRAL-TRIO"/>
</dbReference>
<feature type="region of interest" description="Disordered" evidence="1">
    <location>
        <begin position="172"/>
        <end position="237"/>
    </location>
</feature>
<proteinExistence type="predicted"/>
<evidence type="ECO:0000313" key="5">
    <source>
        <dbReference type="Proteomes" id="UP000799757"/>
    </source>
</evidence>
<dbReference type="OrthoDB" id="43460at2759"/>
<dbReference type="CDD" id="cd00170">
    <property type="entry name" value="SEC14"/>
    <property type="match status" value="1"/>
</dbReference>
<reference evidence="4" key="1">
    <citation type="journal article" date="2020" name="Stud. Mycol.">
        <title>101 Dothideomycetes genomes: a test case for predicting lifestyles and emergence of pathogens.</title>
        <authorList>
            <person name="Haridas S."/>
            <person name="Albert R."/>
            <person name="Binder M."/>
            <person name="Bloem J."/>
            <person name="Labutti K."/>
            <person name="Salamov A."/>
            <person name="Andreopoulos B."/>
            <person name="Baker S."/>
            <person name="Barry K."/>
            <person name="Bills G."/>
            <person name="Bluhm B."/>
            <person name="Cannon C."/>
            <person name="Castanera R."/>
            <person name="Culley D."/>
            <person name="Daum C."/>
            <person name="Ezra D."/>
            <person name="Gonzalez J."/>
            <person name="Henrissat B."/>
            <person name="Kuo A."/>
            <person name="Liang C."/>
            <person name="Lipzen A."/>
            <person name="Lutzoni F."/>
            <person name="Magnuson J."/>
            <person name="Mondo S."/>
            <person name="Nolan M."/>
            <person name="Ohm R."/>
            <person name="Pangilinan J."/>
            <person name="Park H.-J."/>
            <person name="Ramirez L."/>
            <person name="Alfaro M."/>
            <person name="Sun H."/>
            <person name="Tritt A."/>
            <person name="Yoshinaga Y."/>
            <person name="Zwiers L.-H."/>
            <person name="Turgeon B."/>
            <person name="Goodwin S."/>
            <person name="Spatafora J."/>
            <person name="Crous P."/>
            <person name="Grigoriev I."/>
        </authorList>
    </citation>
    <scope>NUCLEOTIDE SEQUENCE</scope>
    <source>
        <strain evidence="4">CBS 109.77</strain>
    </source>
</reference>
<evidence type="ECO:0000256" key="2">
    <source>
        <dbReference type="SAM" id="Phobius"/>
    </source>
</evidence>
<feature type="compositionally biased region" description="Basic residues" evidence="1">
    <location>
        <begin position="185"/>
        <end position="198"/>
    </location>
</feature>
<dbReference type="SMART" id="SM00516">
    <property type="entry name" value="SEC14"/>
    <property type="match status" value="1"/>
</dbReference>
<dbReference type="PANTHER" id="PTHR46590:SF1">
    <property type="entry name" value="PHOSPHATIDYLINOSITOL TRANSFER PROTEIN CSR1"/>
    <property type="match status" value="1"/>
</dbReference>
<name>A0A6A6XWF4_9PLEO</name>
<dbReference type="PANTHER" id="PTHR46590">
    <property type="entry name" value="PHOSPHATIDYLINOSITOL TRANSFER PROTEIN CSR1-RELATED"/>
    <property type="match status" value="1"/>
</dbReference>
<evidence type="ECO:0000259" key="3">
    <source>
        <dbReference type="PROSITE" id="PS50191"/>
    </source>
</evidence>
<dbReference type="SUPFAM" id="SSF52087">
    <property type="entry name" value="CRAL/TRIO domain"/>
    <property type="match status" value="1"/>
</dbReference>
<keyword evidence="2" id="KW-1133">Transmembrane helix</keyword>
<dbReference type="Proteomes" id="UP000799757">
    <property type="component" value="Unassembled WGS sequence"/>
</dbReference>